<keyword evidence="3 11" id="KW-0548">Nucleotidyltransferase</keyword>
<evidence type="ECO:0000256" key="11">
    <source>
        <dbReference type="HAMAP-Rule" id="MF_01113"/>
    </source>
</evidence>
<evidence type="ECO:0000256" key="9">
    <source>
        <dbReference type="ARBA" id="ARBA00023204"/>
    </source>
</evidence>
<dbReference type="Gene3D" id="1.10.150.20">
    <property type="entry name" value="5' to 3' exonuclease, C-terminal subdomain"/>
    <property type="match status" value="1"/>
</dbReference>
<dbReference type="GO" id="GO:0042276">
    <property type="term" value="P:error-prone translesion synthesis"/>
    <property type="evidence" value="ECO:0007669"/>
    <property type="project" value="TreeGrafter"/>
</dbReference>
<reference evidence="13 14" key="1">
    <citation type="submission" date="2019-03" db="EMBL/GenBank/DDBJ databases">
        <title>Metabolic potential of uncultured bacteria and archaea associated with petroleum seepage in deep-sea sediments.</title>
        <authorList>
            <person name="Dong X."/>
            <person name="Hubert C."/>
        </authorList>
    </citation>
    <scope>NUCLEOTIDE SEQUENCE [LARGE SCALE GENOMIC DNA]</scope>
    <source>
        <strain evidence="13">E44_bin18</strain>
    </source>
</reference>
<keyword evidence="9 11" id="KW-0234">DNA repair</keyword>
<dbReference type="InterPro" id="IPR017961">
    <property type="entry name" value="DNA_pol_Y-fam_little_finger"/>
</dbReference>
<dbReference type="GO" id="GO:0006261">
    <property type="term" value="P:DNA-templated DNA replication"/>
    <property type="evidence" value="ECO:0007669"/>
    <property type="project" value="UniProtKB-UniRule"/>
</dbReference>
<feature type="site" description="Substrate discrimination" evidence="11">
    <location>
        <position position="13"/>
    </location>
</feature>
<dbReference type="InterPro" id="IPR024728">
    <property type="entry name" value="PolY_HhH_motif"/>
</dbReference>
<comment type="subunit">
    <text evidence="11">Monomer.</text>
</comment>
<dbReference type="InterPro" id="IPR050116">
    <property type="entry name" value="DNA_polymerase-Y"/>
</dbReference>
<dbReference type="PANTHER" id="PTHR11076">
    <property type="entry name" value="DNA REPAIR POLYMERASE UMUC / TRANSFERASE FAMILY MEMBER"/>
    <property type="match status" value="1"/>
</dbReference>
<evidence type="ECO:0000256" key="10">
    <source>
        <dbReference type="ARBA" id="ARBA00049244"/>
    </source>
</evidence>
<dbReference type="GO" id="GO:0009432">
    <property type="term" value="P:SOS response"/>
    <property type="evidence" value="ECO:0007669"/>
    <property type="project" value="TreeGrafter"/>
</dbReference>
<dbReference type="NCBIfam" id="NF002677">
    <property type="entry name" value="PRK02406.1"/>
    <property type="match status" value="1"/>
</dbReference>
<keyword evidence="5 11" id="KW-0479">Metal-binding</keyword>
<dbReference type="GO" id="GO:0003887">
    <property type="term" value="F:DNA-directed DNA polymerase activity"/>
    <property type="evidence" value="ECO:0007669"/>
    <property type="project" value="UniProtKB-UniRule"/>
</dbReference>
<protein>
    <recommendedName>
        <fullName evidence="11">DNA polymerase IV</fullName>
        <shortName evidence="11">Pol IV</shortName>
        <ecNumber evidence="11">2.7.7.7</ecNumber>
    </recommendedName>
</protein>
<dbReference type="CDD" id="cd03586">
    <property type="entry name" value="PolY_Pol_IV_kappa"/>
    <property type="match status" value="1"/>
</dbReference>
<keyword evidence="8 11" id="KW-0239">DNA-directed DNA polymerase</keyword>
<keyword evidence="2 11" id="KW-0808">Transferase</keyword>
<evidence type="ECO:0000313" key="14">
    <source>
        <dbReference type="Proteomes" id="UP000315525"/>
    </source>
</evidence>
<comment type="subcellular location">
    <subcellularLocation>
        <location evidence="11">Cytoplasm</location>
    </subcellularLocation>
</comment>
<dbReference type="FunFam" id="3.30.1490.100:FF:000004">
    <property type="entry name" value="DNA polymerase IV"/>
    <property type="match status" value="1"/>
</dbReference>
<organism evidence="13 14">
    <name type="scientific">candidate division TA06 bacterium</name>
    <dbReference type="NCBI Taxonomy" id="2250710"/>
    <lineage>
        <taxon>Bacteria</taxon>
        <taxon>Bacteria division TA06</taxon>
    </lineage>
</organism>
<dbReference type="PANTHER" id="PTHR11076:SF33">
    <property type="entry name" value="DNA POLYMERASE KAPPA"/>
    <property type="match status" value="1"/>
</dbReference>
<evidence type="ECO:0000259" key="12">
    <source>
        <dbReference type="PROSITE" id="PS50173"/>
    </source>
</evidence>
<evidence type="ECO:0000256" key="3">
    <source>
        <dbReference type="ARBA" id="ARBA00022695"/>
    </source>
</evidence>
<dbReference type="Gene3D" id="3.30.70.270">
    <property type="match status" value="1"/>
</dbReference>
<dbReference type="HAMAP" id="MF_01113">
    <property type="entry name" value="DNApol_IV"/>
    <property type="match status" value="1"/>
</dbReference>
<keyword evidence="6 11" id="KW-0227">DNA damage</keyword>
<dbReference type="PROSITE" id="PS50173">
    <property type="entry name" value="UMUC"/>
    <property type="match status" value="1"/>
</dbReference>
<name>A0A523URM6_UNCT6</name>
<gene>
    <name evidence="11 13" type="primary">dinB</name>
    <name evidence="13" type="ORF">E3J62_08415</name>
</gene>
<feature type="domain" description="UmuC" evidence="12">
    <location>
        <begin position="4"/>
        <end position="185"/>
    </location>
</feature>
<evidence type="ECO:0000256" key="5">
    <source>
        <dbReference type="ARBA" id="ARBA00022723"/>
    </source>
</evidence>
<dbReference type="GO" id="GO:0003684">
    <property type="term" value="F:damaged DNA binding"/>
    <property type="evidence" value="ECO:0007669"/>
    <property type="project" value="InterPro"/>
</dbReference>
<dbReference type="Pfam" id="PF11799">
    <property type="entry name" value="IMS_C"/>
    <property type="match status" value="1"/>
</dbReference>
<keyword evidence="4 11" id="KW-0235">DNA replication</keyword>
<comment type="cofactor">
    <cofactor evidence="11">
        <name>Mg(2+)</name>
        <dbReference type="ChEBI" id="CHEBI:18420"/>
    </cofactor>
    <text evidence="11">Binds 2 magnesium ions per subunit.</text>
</comment>
<dbReference type="EMBL" id="SOJN01000094">
    <property type="protein sequence ID" value="TET45125.1"/>
    <property type="molecule type" value="Genomic_DNA"/>
</dbReference>
<proteinExistence type="inferred from homology"/>
<dbReference type="EC" id="2.7.7.7" evidence="11"/>
<dbReference type="InterPro" id="IPR022880">
    <property type="entry name" value="DNApol_IV"/>
</dbReference>
<comment type="function">
    <text evidence="11">Poorly processive, error-prone DNA polymerase involved in untargeted mutagenesis. Copies undamaged DNA at stalled replication forks, which arise in vivo from mismatched or misaligned primer ends. These misaligned primers can be extended by PolIV. Exhibits no 3'-5' exonuclease (proofreading) activity. May be involved in translesional synthesis, in conjunction with the beta clamp from PolIII.</text>
</comment>
<sequence length="402" mass="45069">MRKIIHIDMDAFFASIETVSNPGLKGKPIIVCGNPEGRTAVASASYEARKFGVKAGMGLPEALRLCPRAILVEGTPSKYITTSLKLLKTLSKYSDLLEIFSIDEAFLDVTNTEHLFGGARTISKEIKEYVVNNFSVTCSIGIAPNKLLAKLASGFSKPDGLSEIQPENVSQTLENIPVQELCGIGEKTREVLSRLGIKTCGELGRFDVRKLEKGFGKGGRIFRDMGLGIDNSSVHPYYYESETKSFGHTMTLQEDTRDLSLILRHLLQLSEQVGRRLRKENYAGKTITVVIRYENFETLTRQKTFDLHFDEGLPIYRAAKSIFLREFDRKRLLRLIGVSVSNLVKGKKQEELFKKQRNETLIRTLDDINDKYGEFAVTRGSILYTGRKQSIVPFGLIKQKGA</sequence>
<comment type="caution">
    <text evidence="13">The sequence shown here is derived from an EMBL/GenBank/DDBJ whole genome shotgun (WGS) entry which is preliminary data.</text>
</comment>
<evidence type="ECO:0000256" key="6">
    <source>
        <dbReference type="ARBA" id="ARBA00022763"/>
    </source>
</evidence>
<keyword evidence="11" id="KW-0515">Mutator protein</keyword>
<evidence type="ECO:0000256" key="2">
    <source>
        <dbReference type="ARBA" id="ARBA00022679"/>
    </source>
</evidence>
<keyword evidence="11" id="KW-0963">Cytoplasm</keyword>
<dbReference type="GO" id="GO:0005829">
    <property type="term" value="C:cytosol"/>
    <property type="evidence" value="ECO:0007669"/>
    <property type="project" value="TreeGrafter"/>
</dbReference>
<dbReference type="InterPro" id="IPR043502">
    <property type="entry name" value="DNA/RNA_pol_sf"/>
</dbReference>
<comment type="similarity">
    <text evidence="1 11">Belongs to the DNA polymerase type-Y family.</text>
</comment>
<dbReference type="InterPro" id="IPR001126">
    <property type="entry name" value="UmuC"/>
</dbReference>
<dbReference type="InterPro" id="IPR036775">
    <property type="entry name" value="DNA_pol_Y-fam_lit_finger_sf"/>
</dbReference>
<dbReference type="GO" id="GO:0000287">
    <property type="term" value="F:magnesium ion binding"/>
    <property type="evidence" value="ECO:0007669"/>
    <property type="project" value="UniProtKB-UniRule"/>
</dbReference>
<dbReference type="GO" id="GO:0006281">
    <property type="term" value="P:DNA repair"/>
    <property type="evidence" value="ECO:0007669"/>
    <property type="project" value="UniProtKB-UniRule"/>
</dbReference>
<feature type="binding site" evidence="11">
    <location>
        <position position="8"/>
    </location>
    <ligand>
        <name>Mg(2+)</name>
        <dbReference type="ChEBI" id="CHEBI:18420"/>
    </ligand>
</feature>
<dbReference type="InterPro" id="IPR043128">
    <property type="entry name" value="Rev_trsase/Diguanyl_cyclase"/>
</dbReference>
<keyword evidence="7 11" id="KW-0460">Magnesium</keyword>
<dbReference type="SUPFAM" id="SSF56672">
    <property type="entry name" value="DNA/RNA polymerases"/>
    <property type="match status" value="1"/>
</dbReference>
<evidence type="ECO:0000313" key="13">
    <source>
        <dbReference type="EMBL" id="TET45125.1"/>
    </source>
</evidence>
<accession>A0A523URM6</accession>
<evidence type="ECO:0000256" key="8">
    <source>
        <dbReference type="ARBA" id="ARBA00022932"/>
    </source>
</evidence>
<feature type="binding site" evidence="11">
    <location>
        <position position="103"/>
    </location>
    <ligand>
        <name>Mg(2+)</name>
        <dbReference type="ChEBI" id="CHEBI:18420"/>
    </ligand>
</feature>
<dbReference type="Gene3D" id="3.40.1170.60">
    <property type="match status" value="1"/>
</dbReference>
<dbReference type="AlphaFoldDB" id="A0A523URM6"/>
<dbReference type="SUPFAM" id="SSF100879">
    <property type="entry name" value="Lesion bypass DNA polymerase (Y-family), little finger domain"/>
    <property type="match status" value="1"/>
</dbReference>
<dbReference type="Pfam" id="PF00817">
    <property type="entry name" value="IMS"/>
    <property type="match status" value="1"/>
</dbReference>
<evidence type="ECO:0000256" key="7">
    <source>
        <dbReference type="ARBA" id="ARBA00022842"/>
    </source>
</evidence>
<dbReference type="Pfam" id="PF11798">
    <property type="entry name" value="IMS_HHH"/>
    <property type="match status" value="1"/>
</dbReference>
<evidence type="ECO:0000256" key="4">
    <source>
        <dbReference type="ARBA" id="ARBA00022705"/>
    </source>
</evidence>
<evidence type="ECO:0000256" key="1">
    <source>
        <dbReference type="ARBA" id="ARBA00010945"/>
    </source>
</evidence>
<dbReference type="Proteomes" id="UP000315525">
    <property type="component" value="Unassembled WGS sequence"/>
</dbReference>
<comment type="catalytic activity">
    <reaction evidence="10 11">
        <text>DNA(n) + a 2'-deoxyribonucleoside 5'-triphosphate = DNA(n+1) + diphosphate</text>
        <dbReference type="Rhea" id="RHEA:22508"/>
        <dbReference type="Rhea" id="RHEA-COMP:17339"/>
        <dbReference type="Rhea" id="RHEA-COMP:17340"/>
        <dbReference type="ChEBI" id="CHEBI:33019"/>
        <dbReference type="ChEBI" id="CHEBI:61560"/>
        <dbReference type="ChEBI" id="CHEBI:173112"/>
        <dbReference type="EC" id="2.7.7.7"/>
    </reaction>
</comment>
<keyword evidence="11" id="KW-0238">DNA-binding</keyword>
<dbReference type="Gene3D" id="3.30.1490.100">
    <property type="entry name" value="DNA polymerase, Y-family, little finger domain"/>
    <property type="match status" value="1"/>
</dbReference>
<feature type="active site" evidence="11">
    <location>
        <position position="104"/>
    </location>
</feature>